<evidence type="ECO:0000313" key="3">
    <source>
        <dbReference type="Proteomes" id="UP000219329"/>
    </source>
</evidence>
<protein>
    <submittedName>
        <fullName evidence="2">Fructokinase</fullName>
    </submittedName>
</protein>
<name>A0A2A5WFH2_9GAMM</name>
<dbReference type="PROSITE" id="PS01125">
    <property type="entry name" value="ROK"/>
    <property type="match status" value="1"/>
</dbReference>
<keyword evidence="1" id="KW-0119">Carbohydrate metabolism</keyword>
<sequence>MRIGVDLGGTKIEGIVLADDGTVKDKIRIDTPAENYTSTINSVCELIKQLQVTDKLTVGIGTPGTLTFPEEVMKNSNSVCLNGRSLKKDIEAILGYRVRIENDANCFVLSEAHYGTAKEVKNVFGVILGTGCGGGVVIDKKLLTGPNSIAGEWGHNSIPISVHELIDGDRICHCGRINCIETVLSGRGLQQSYFEQTGKQASPKSISQKAQANDDGAIECLNRYSMQLARCLSTVINILDPHMIVLGGGLSNISVLYDLVPKELAGHVFTDDAKTLLSRPRFGDASGALGAACLWEVNDKSLL</sequence>
<dbReference type="AlphaFoldDB" id="A0A2A5WFH2"/>
<dbReference type="Proteomes" id="UP000219329">
    <property type="component" value="Unassembled WGS sequence"/>
</dbReference>
<keyword evidence="2" id="KW-0418">Kinase</keyword>
<dbReference type="Pfam" id="PF00480">
    <property type="entry name" value="ROK"/>
    <property type="match status" value="1"/>
</dbReference>
<dbReference type="CDD" id="cd24066">
    <property type="entry name" value="ASKHA_NBD_ROK_EcFRK-like"/>
    <property type="match status" value="1"/>
</dbReference>
<reference evidence="2 3" key="1">
    <citation type="submission" date="2017-08" db="EMBL/GenBank/DDBJ databases">
        <title>Fine stratification of microbial communities through a metagenomic profile of the photic zone.</title>
        <authorList>
            <person name="Haro-Moreno J.M."/>
            <person name="Lopez-Perez M."/>
            <person name="De La Torre J."/>
            <person name="Picazo A."/>
            <person name="Camacho A."/>
            <person name="Rodriguez-Valera F."/>
        </authorList>
    </citation>
    <scope>NUCLEOTIDE SEQUENCE [LARGE SCALE GENOMIC DNA]</scope>
    <source>
        <strain evidence="2">MED-G28</strain>
    </source>
</reference>
<dbReference type="InterPro" id="IPR049874">
    <property type="entry name" value="ROK_cs"/>
</dbReference>
<dbReference type="InterPro" id="IPR000600">
    <property type="entry name" value="ROK"/>
</dbReference>
<dbReference type="SUPFAM" id="SSF53067">
    <property type="entry name" value="Actin-like ATPase domain"/>
    <property type="match status" value="1"/>
</dbReference>
<proteinExistence type="predicted"/>
<comment type="caution">
    <text evidence="2">The sequence shown here is derived from an EMBL/GenBank/DDBJ whole genome shotgun (WGS) entry which is preliminary data.</text>
</comment>
<dbReference type="InterPro" id="IPR043129">
    <property type="entry name" value="ATPase_NBD"/>
</dbReference>
<evidence type="ECO:0000313" key="2">
    <source>
        <dbReference type="EMBL" id="PDH35004.1"/>
    </source>
</evidence>
<gene>
    <name evidence="2" type="ORF">CNF02_02970</name>
</gene>
<dbReference type="EMBL" id="NTJZ01000002">
    <property type="protein sequence ID" value="PDH35004.1"/>
    <property type="molecule type" value="Genomic_DNA"/>
</dbReference>
<dbReference type="PANTHER" id="PTHR18964:SF174">
    <property type="entry name" value="D-ALLOSE KINASE-RELATED"/>
    <property type="match status" value="1"/>
</dbReference>
<dbReference type="GO" id="GO:0004396">
    <property type="term" value="F:hexokinase activity"/>
    <property type="evidence" value="ECO:0007669"/>
    <property type="project" value="TreeGrafter"/>
</dbReference>
<dbReference type="PANTHER" id="PTHR18964">
    <property type="entry name" value="ROK (REPRESSOR, ORF, KINASE) FAMILY"/>
    <property type="match status" value="1"/>
</dbReference>
<keyword evidence="2" id="KW-0808">Transferase</keyword>
<evidence type="ECO:0000256" key="1">
    <source>
        <dbReference type="ARBA" id="ARBA00023277"/>
    </source>
</evidence>
<organism evidence="2 3">
    <name type="scientific">OM182 bacterium MED-G28</name>
    <dbReference type="NCBI Taxonomy" id="1986256"/>
    <lineage>
        <taxon>Bacteria</taxon>
        <taxon>Pseudomonadati</taxon>
        <taxon>Pseudomonadota</taxon>
        <taxon>Gammaproteobacteria</taxon>
        <taxon>OMG group</taxon>
        <taxon>OM182 clade</taxon>
    </lineage>
</organism>
<accession>A0A2A5WFH2</accession>
<dbReference type="Gene3D" id="3.30.420.40">
    <property type="match status" value="2"/>
</dbReference>